<dbReference type="AlphaFoldDB" id="A0A1R3IAR5"/>
<gene>
    <name evidence="2" type="ORF">CCACVL1_13541</name>
</gene>
<dbReference type="Gramene" id="OMO79654">
    <property type="protein sequence ID" value="OMO79654"/>
    <property type="gene ID" value="CCACVL1_13541"/>
</dbReference>
<feature type="region of interest" description="Disordered" evidence="1">
    <location>
        <begin position="73"/>
        <end position="120"/>
    </location>
</feature>
<name>A0A1R3IAR5_COCAP</name>
<evidence type="ECO:0000313" key="2">
    <source>
        <dbReference type="EMBL" id="OMO79654.1"/>
    </source>
</evidence>
<reference evidence="2 3" key="1">
    <citation type="submission" date="2013-09" db="EMBL/GenBank/DDBJ databases">
        <title>Corchorus capsularis genome sequencing.</title>
        <authorList>
            <person name="Alam M."/>
            <person name="Haque M.S."/>
            <person name="Islam M.S."/>
            <person name="Emdad E.M."/>
            <person name="Islam M.M."/>
            <person name="Ahmed B."/>
            <person name="Halim A."/>
            <person name="Hossen Q.M.M."/>
            <person name="Hossain M.Z."/>
            <person name="Ahmed R."/>
            <person name="Khan M.M."/>
            <person name="Islam R."/>
            <person name="Rashid M.M."/>
            <person name="Khan S.A."/>
            <person name="Rahman M.S."/>
            <person name="Alam M."/>
        </authorList>
    </citation>
    <scope>NUCLEOTIDE SEQUENCE [LARGE SCALE GENOMIC DNA]</scope>
    <source>
        <strain evidence="3">cv. CVL-1</strain>
        <tissue evidence="2">Whole seedling</tissue>
    </source>
</reference>
<dbReference type="Proteomes" id="UP000188268">
    <property type="component" value="Unassembled WGS sequence"/>
</dbReference>
<dbReference type="EMBL" id="AWWV01010371">
    <property type="protein sequence ID" value="OMO79654.1"/>
    <property type="molecule type" value="Genomic_DNA"/>
</dbReference>
<feature type="compositionally biased region" description="Pro residues" evidence="1">
    <location>
        <begin position="73"/>
        <end position="96"/>
    </location>
</feature>
<accession>A0A1R3IAR5</accession>
<evidence type="ECO:0000256" key="1">
    <source>
        <dbReference type="SAM" id="MobiDB-lite"/>
    </source>
</evidence>
<comment type="caution">
    <text evidence="2">The sequence shown here is derived from an EMBL/GenBank/DDBJ whole genome shotgun (WGS) entry which is preliminary data.</text>
</comment>
<sequence length="120" mass="12533">MATFPRRPLPSLSLTLPTQPAPFVISPSLLPPAPGLAPPPIYHLPPFFPVIRIDPCRVTGVFHPNYPMLPPPIMPQPPINRPAPPNVGAAPPPGSPPAVLFPSSAATFGSGGVPTSDDEE</sequence>
<protein>
    <submittedName>
        <fullName evidence="2">Uncharacterized protein</fullName>
    </submittedName>
</protein>
<organism evidence="2 3">
    <name type="scientific">Corchorus capsularis</name>
    <name type="common">Jute</name>
    <dbReference type="NCBI Taxonomy" id="210143"/>
    <lineage>
        <taxon>Eukaryota</taxon>
        <taxon>Viridiplantae</taxon>
        <taxon>Streptophyta</taxon>
        <taxon>Embryophyta</taxon>
        <taxon>Tracheophyta</taxon>
        <taxon>Spermatophyta</taxon>
        <taxon>Magnoliopsida</taxon>
        <taxon>eudicotyledons</taxon>
        <taxon>Gunneridae</taxon>
        <taxon>Pentapetalae</taxon>
        <taxon>rosids</taxon>
        <taxon>malvids</taxon>
        <taxon>Malvales</taxon>
        <taxon>Malvaceae</taxon>
        <taxon>Grewioideae</taxon>
        <taxon>Apeibeae</taxon>
        <taxon>Corchorus</taxon>
    </lineage>
</organism>
<proteinExistence type="predicted"/>
<keyword evidence="3" id="KW-1185">Reference proteome</keyword>
<evidence type="ECO:0000313" key="3">
    <source>
        <dbReference type="Proteomes" id="UP000188268"/>
    </source>
</evidence>